<accession>A0A328DL96</accession>
<sequence length="96" mass="10853">MKTTSDQFGSLLHWDQIRLSVQISFLVHILNAAFSSQLPLDQIATSTSTTITLSSMDLEGNLTSSNRIRTLVLRYDLVKNGFRLGLWIMPNNLEKK</sequence>
<organism evidence="1 2">
    <name type="scientific">Cuscuta australis</name>
    <dbReference type="NCBI Taxonomy" id="267555"/>
    <lineage>
        <taxon>Eukaryota</taxon>
        <taxon>Viridiplantae</taxon>
        <taxon>Streptophyta</taxon>
        <taxon>Embryophyta</taxon>
        <taxon>Tracheophyta</taxon>
        <taxon>Spermatophyta</taxon>
        <taxon>Magnoliopsida</taxon>
        <taxon>eudicotyledons</taxon>
        <taxon>Gunneridae</taxon>
        <taxon>Pentapetalae</taxon>
        <taxon>asterids</taxon>
        <taxon>lamiids</taxon>
        <taxon>Solanales</taxon>
        <taxon>Convolvulaceae</taxon>
        <taxon>Cuscuteae</taxon>
        <taxon>Cuscuta</taxon>
        <taxon>Cuscuta subgen. Grammica</taxon>
        <taxon>Cuscuta sect. Cleistogrammica</taxon>
    </lineage>
</organism>
<name>A0A328DL96_9ASTE</name>
<evidence type="ECO:0000313" key="2">
    <source>
        <dbReference type="Proteomes" id="UP000249390"/>
    </source>
</evidence>
<reference evidence="1 2" key="1">
    <citation type="submission" date="2018-06" db="EMBL/GenBank/DDBJ databases">
        <title>The Genome of Cuscuta australis (Dodder) Provides Insight into the Evolution of Plant Parasitism.</title>
        <authorList>
            <person name="Liu H."/>
        </authorList>
    </citation>
    <scope>NUCLEOTIDE SEQUENCE [LARGE SCALE GENOMIC DNA]</scope>
    <source>
        <strain evidence="2">cv. Yunnan</strain>
        <tissue evidence="1">Vines</tissue>
    </source>
</reference>
<dbReference type="Proteomes" id="UP000249390">
    <property type="component" value="Unassembled WGS sequence"/>
</dbReference>
<proteinExistence type="predicted"/>
<dbReference type="AlphaFoldDB" id="A0A328DL96"/>
<evidence type="ECO:0000313" key="1">
    <source>
        <dbReference type="EMBL" id="RAL46276.1"/>
    </source>
</evidence>
<protein>
    <submittedName>
        <fullName evidence="1">Uncharacterized protein</fullName>
    </submittedName>
</protein>
<dbReference type="EMBL" id="NQVE01000124">
    <property type="protein sequence ID" value="RAL46276.1"/>
    <property type="molecule type" value="Genomic_DNA"/>
</dbReference>
<comment type="caution">
    <text evidence="1">The sequence shown here is derived from an EMBL/GenBank/DDBJ whole genome shotgun (WGS) entry which is preliminary data.</text>
</comment>
<gene>
    <name evidence="1" type="ORF">DM860_016709</name>
</gene>
<keyword evidence="2" id="KW-1185">Reference proteome</keyword>